<sequence>MTTSAPPAAILGVILAGGLSRRMGGGDKGLRMVAGRRLLDRAIERLTPQVGAVILSANGDPARFGVALPVVPDPLPDFPGPLAGLLAGMEHAVARAPRARHILTVPADCPLLPEDLATRLAAGKGEAAAAIAASGGRDHPVIGLWDVSLAPLLRHLLVAEGERRVRAFTARAGAVTVDWPDEPYDPFLNVNTPEDLAAAEALIAGSR</sequence>
<dbReference type="HAMAP" id="MF_00316">
    <property type="entry name" value="MobA"/>
    <property type="match status" value="1"/>
</dbReference>
<dbReference type="Gene3D" id="3.90.550.10">
    <property type="entry name" value="Spore Coat Polysaccharide Biosynthesis Protein SpsA, Chain A"/>
    <property type="match status" value="1"/>
</dbReference>
<dbReference type="NCBIfam" id="TIGR02665">
    <property type="entry name" value="molyb_mobA"/>
    <property type="match status" value="1"/>
</dbReference>
<dbReference type="InterPro" id="IPR025877">
    <property type="entry name" value="MobA-like_NTP_Trfase"/>
</dbReference>
<keyword evidence="11" id="KW-1185">Reference proteome</keyword>
<evidence type="ECO:0000256" key="7">
    <source>
        <dbReference type="ARBA" id="ARBA00023150"/>
    </source>
</evidence>
<dbReference type="Pfam" id="PF12804">
    <property type="entry name" value="NTP_transf_3"/>
    <property type="match status" value="1"/>
</dbReference>
<gene>
    <name evidence="8 10" type="primary">mobA</name>
    <name evidence="10" type="ORF">ACFSNC_16195</name>
</gene>
<feature type="binding site" evidence="8">
    <location>
        <position position="108"/>
    </location>
    <ligand>
        <name>Mg(2+)</name>
        <dbReference type="ChEBI" id="CHEBI:18420"/>
    </ligand>
</feature>
<protein>
    <recommendedName>
        <fullName evidence="8">Molybdenum cofactor guanylyltransferase</fullName>
        <shortName evidence="8">MoCo guanylyltransferase</shortName>
        <ecNumber evidence="8">2.7.7.77</ecNumber>
    </recommendedName>
    <alternativeName>
        <fullName evidence="8">GTP:molybdopterin guanylyltransferase</fullName>
    </alternativeName>
    <alternativeName>
        <fullName evidence="8">Mo-MPT guanylyltransferase</fullName>
    </alternativeName>
    <alternativeName>
        <fullName evidence="8">Molybdopterin guanylyltransferase</fullName>
    </alternativeName>
    <alternativeName>
        <fullName evidence="8">Molybdopterin-guanine dinucleotide synthase</fullName>
        <shortName evidence="8">MGD synthase</shortName>
    </alternativeName>
</protein>
<proteinExistence type="inferred from homology"/>
<dbReference type="InterPro" id="IPR013482">
    <property type="entry name" value="Molybde_CF_guanTrfase"/>
</dbReference>
<comment type="subunit">
    <text evidence="8">Monomer.</text>
</comment>
<keyword evidence="10" id="KW-0548">Nucleotidyltransferase</keyword>
<comment type="similarity">
    <text evidence="8">Belongs to the MobA family.</text>
</comment>
<evidence type="ECO:0000256" key="3">
    <source>
        <dbReference type="ARBA" id="ARBA00022723"/>
    </source>
</evidence>
<dbReference type="Proteomes" id="UP001597299">
    <property type="component" value="Unassembled WGS sequence"/>
</dbReference>
<dbReference type="CDD" id="cd02503">
    <property type="entry name" value="MobA"/>
    <property type="match status" value="1"/>
</dbReference>
<evidence type="ECO:0000256" key="5">
    <source>
        <dbReference type="ARBA" id="ARBA00022842"/>
    </source>
</evidence>
<comment type="cofactor">
    <cofactor evidence="8">
        <name>Mg(2+)</name>
        <dbReference type="ChEBI" id="CHEBI:18420"/>
    </cofactor>
</comment>
<organism evidence="10 11">
    <name type="scientific">Ancylobacter oerskovii</name>
    <dbReference type="NCBI Taxonomy" id="459519"/>
    <lineage>
        <taxon>Bacteria</taxon>
        <taxon>Pseudomonadati</taxon>
        <taxon>Pseudomonadota</taxon>
        <taxon>Alphaproteobacteria</taxon>
        <taxon>Hyphomicrobiales</taxon>
        <taxon>Xanthobacteraceae</taxon>
        <taxon>Ancylobacter</taxon>
    </lineage>
</organism>
<comment type="domain">
    <text evidence="8">The N-terminal domain determines nucleotide recognition and specific binding, while the C-terminal domain determines the specific binding to the target protein.</text>
</comment>
<comment type="caution">
    <text evidence="10">The sequence shown here is derived from an EMBL/GenBank/DDBJ whole genome shotgun (WGS) entry which is preliminary data.</text>
</comment>
<evidence type="ECO:0000259" key="9">
    <source>
        <dbReference type="Pfam" id="PF12804"/>
    </source>
</evidence>
<keyword evidence="5 8" id="KW-0460">Magnesium</keyword>
<dbReference type="RefSeq" id="WP_213351635.1">
    <property type="nucleotide sequence ID" value="NZ_JAHBGB010000006.1"/>
</dbReference>
<evidence type="ECO:0000313" key="11">
    <source>
        <dbReference type="Proteomes" id="UP001597299"/>
    </source>
</evidence>
<feature type="binding site" evidence="8">
    <location>
        <position position="28"/>
    </location>
    <ligand>
        <name>GTP</name>
        <dbReference type="ChEBI" id="CHEBI:37565"/>
    </ligand>
</feature>
<comment type="function">
    <text evidence="8">Transfers a GMP moiety from GTP to Mo-molybdopterin (Mo-MPT) cofactor (Moco or molybdenum cofactor) to form Mo-molybdopterin guanine dinucleotide (Mo-MGD) cofactor.</text>
</comment>
<evidence type="ECO:0000256" key="2">
    <source>
        <dbReference type="ARBA" id="ARBA00022679"/>
    </source>
</evidence>
<comment type="caution">
    <text evidence="8">Lacks conserved residue(s) required for the propagation of feature annotation.</text>
</comment>
<evidence type="ECO:0000256" key="4">
    <source>
        <dbReference type="ARBA" id="ARBA00022741"/>
    </source>
</evidence>
<feature type="binding site" evidence="8">
    <location>
        <begin position="15"/>
        <end position="17"/>
    </location>
    <ligand>
        <name>GTP</name>
        <dbReference type="ChEBI" id="CHEBI:37565"/>
    </ligand>
</feature>
<dbReference type="PANTHER" id="PTHR19136:SF81">
    <property type="entry name" value="MOLYBDENUM COFACTOR GUANYLYLTRANSFERASE"/>
    <property type="match status" value="1"/>
</dbReference>
<dbReference type="PANTHER" id="PTHR19136">
    <property type="entry name" value="MOLYBDENUM COFACTOR GUANYLYLTRANSFERASE"/>
    <property type="match status" value="1"/>
</dbReference>
<accession>A0ABW4YZY4</accession>
<feature type="binding site" evidence="8">
    <location>
        <position position="108"/>
    </location>
    <ligand>
        <name>GTP</name>
        <dbReference type="ChEBI" id="CHEBI:37565"/>
    </ligand>
</feature>
<dbReference type="SUPFAM" id="SSF53448">
    <property type="entry name" value="Nucleotide-diphospho-sugar transferases"/>
    <property type="match status" value="1"/>
</dbReference>
<keyword evidence="2 8" id="KW-0808">Transferase</keyword>
<reference evidence="11" key="1">
    <citation type="journal article" date="2019" name="Int. J. Syst. Evol. Microbiol.">
        <title>The Global Catalogue of Microorganisms (GCM) 10K type strain sequencing project: providing services to taxonomists for standard genome sequencing and annotation.</title>
        <authorList>
            <consortium name="The Broad Institute Genomics Platform"/>
            <consortium name="The Broad Institute Genome Sequencing Center for Infectious Disease"/>
            <person name="Wu L."/>
            <person name="Ma J."/>
        </authorList>
    </citation>
    <scope>NUCLEOTIDE SEQUENCE [LARGE SCALE GENOMIC DNA]</scope>
    <source>
        <strain evidence="11">CCM 7435</strain>
    </source>
</reference>
<comment type="catalytic activity">
    <reaction evidence="8">
        <text>Mo-molybdopterin + GTP + H(+) = Mo-molybdopterin guanine dinucleotide + diphosphate</text>
        <dbReference type="Rhea" id="RHEA:34243"/>
        <dbReference type="ChEBI" id="CHEBI:15378"/>
        <dbReference type="ChEBI" id="CHEBI:33019"/>
        <dbReference type="ChEBI" id="CHEBI:37565"/>
        <dbReference type="ChEBI" id="CHEBI:71302"/>
        <dbReference type="ChEBI" id="CHEBI:71310"/>
        <dbReference type="EC" id="2.7.7.77"/>
    </reaction>
</comment>
<keyword evidence="4 8" id="KW-0547">Nucleotide-binding</keyword>
<keyword evidence="7 8" id="KW-0501">Molybdenum cofactor biosynthesis</keyword>
<name>A0ABW4YZY4_9HYPH</name>
<dbReference type="EC" id="2.7.7.77" evidence="8"/>
<evidence type="ECO:0000313" key="10">
    <source>
        <dbReference type="EMBL" id="MFD2141950.1"/>
    </source>
</evidence>
<keyword evidence="6 8" id="KW-0342">GTP-binding</keyword>
<keyword evidence="3 8" id="KW-0479">Metal-binding</keyword>
<keyword evidence="1 8" id="KW-0963">Cytoplasm</keyword>
<evidence type="ECO:0000256" key="6">
    <source>
        <dbReference type="ARBA" id="ARBA00023134"/>
    </source>
</evidence>
<feature type="domain" description="MobA-like NTP transferase" evidence="9">
    <location>
        <begin position="12"/>
        <end position="167"/>
    </location>
</feature>
<dbReference type="EMBL" id="JBHUHD010000001">
    <property type="protein sequence ID" value="MFD2141950.1"/>
    <property type="molecule type" value="Genomic_DNA"/>
</dbReference>
<dbReference type="InterPro" id="IPR029044">
    <property type="entry name" value="Nucleotide-diphossugar_trans"/>
</dbReference>
<comment type="subcellular location">
    <subcellularLocation>
        <location evidence="8">Cytoplasm</location>
    </subcellularLocation>
</comment>
<dbReference type="GO" id="GO:0061603">
    <property type="term" value="F:molybdenum cofactor guanylyltransferase activity"/>
    <property type="evidence" value="ECO:0007669"/>
    <property type="project" value="UniProtKB-EC"/>
</dbReference>
<evidence type="ECO:0000256" key="1">
    <source>
        <dbReference type="ARBA" id="ARBA00022490"/>
    </source>
</evidence>
<feature type="binding site" evidence="8">
    <location>
        <position position="73"/>
    </location>
    <ligand>
        <name>GTP</name>
        <dbReference type="ChEBI" id="CHEBI:37565"/>
    </ligand>
</feature>
<evidence type="ECO:0000256" key="8">
    <source>
        <dbReference type="HAMAP-Rule" id="MF_00316"/>
    </source>
</evidence>